<name>A0A506U262_9HYPH</name>
<dbReference type="GO" id="GO:0006450">
    <property type="term" value="P:regulation of translational fidelity"/>
    <property type="evidence" value="ECO:0007669"/>
    <property type="project" value="InterPro"/>
</dbReference>
<dbReference type="GO" id="GO:0005524">
    <property type="term" value="F:ATP binding"/>
    <property type="evidence" value="ECO:0007669"/>
    <property type="project" value="UniProtKB-KW"/>
</dbReference>
<dbReference type="Gene3D" id="1.10.20.60">
    <property type="entry name" value="Glu-tRNAGln amidotransferase C subunit, N-terminal domain"/>
    <property type="match status" value="1"/>
</dbReference>
<organism evidence="3 4">
    <name type="scientific">Pararhizobium mangrovi</name>
    <dbReference type="NCBI Taxonomy" id="2590452"/>
    <lineage>
        <taxon>Bacteria</taxon>
        <taxon>Pseudomonadati</taxon>
        <taxon>Pseudomonadota</taxon>
        <taxon>Alphaproteobacteria</taxon>
        <taxon>Hyphomicrobiales</taxon>
        <taxon>Rhizobiaceae</taxon>
        <taxon>Rhizobium/Agrobacterium group</taxon>
        <taxon>Pararhizobium</taxon>
    </lineage>
</organism>
<proteinExistence type="inferred from homology"/>
<dbReference type="Proteomes" id="UP000320314">
    <property type="component" value="Unassembled WGS sequence"/>
</dbReference>
<dbReference type="GO" id="GO:0050567">
    <property type="term" value="F:glutaminyl-tRNA synthase (glutamine-hydrolyzing) activity"/>
    <property type="evidence" value="ECO:0007669"/>
    <property type="project" value="UniProtKB-UniRule"/>
</dbReference>
<keyword evidence="2" id="KW-0547">Nucleotide-binding</keyword>
<protein>
    <recommendedName>
        <fullName evidence="2">Aspartyl/glutamyl-tRNA(Asn/Gln) amidotransferase subunit C</fullName>
        <shortName evidence="2">Asp/Glu-ADT subunit C</shortName>
        <ecNumber evidence="2">6.3.5.-</ecNumber>
    </recommendedName>
</protein>
<dbReference type="GO" id="GO:0006412">
    <property type="term" value="P:translation"/>
    <property type="evidence" value="ECO:0007669"/>
    <property type="project" value="UniProtKB-UniRule"/>
</dbReference>
<dbReference type="GO" id="GO:0070681">
    <property type="term" value="P:glutaminyl-tRNAGln biosynthesis via transamidation"/>
    <property type="evidence" value="ECO:0007669"/>
    <property type="project" value="TreeGrafter"/>
</dbReference>
<keyword evidence="2" id="KW-0648">Protein biosynthesis</keyword>
<comment type="similarity">
    <text evidence="2">Belongs to the GatC family.</text>
</comment>
<sequence length="95" mass="10207">MAVDTETVKRVARLSRIAVTDEEAARMEGELNAILGFVAQLDEVDVEGVEPMTSAAPTTMKKRQDVVTEGDQAEAITANAPLSDDGFFLVPKVVE</sequence>
<keyword evidence="2" id="KW-0067">ATP-binding</keyword>
<comment type="caution">
    <text evidence="3">The sequence shown here is derived from an EMBL/GenBank/DDBJ whole genome shotgun (WGS) entry which is preliminary data.</text>
</comment>
<gene>
    <name evidence="2 3" type="primary">gatC</name>
    <name evidence="3" type="ORF">FJU11_12320</name>
</gene>
<dbReference type="PANTHER" id="PTHR15004:SF0">
    <property type="entry name" value="GLUTAMYL-TRNA(GLN) AMIDOTRANSFERASE SUBUNIT C, MITOCHONDRIAL"/>
    <property type="match status" value="1"/>
</dbReference>
<dbReference type="OrthoDB" id="9794326at2"/>
<keyword evidence="1 2" id="KW-0436">Ligase</keyword>
<evidence type="ECO:0000256" key="1">
    <source>
        <dbReference type="ARBA" id="ARBA00022598"/>
    </source>
</evidence>
<comment type="function">
    <text evidence="2">Allows the formation of correctly charged Asn-tRNA(Asn) or Gln-tRNA(Gln) through the transamidation of misacylated Asp-tRNA(Asn) or Glu-tRNA(Gln) in organisms which lack either or both of asparaginyl-tRNA or glutaminyl-tRNA synthetases. The reaction takes place in the presence of glutamine and ATP through an activated phospho-Asp-tRNA(Asn) or phospho-Glu-tRNA(Gln).</text>
</comment>
<comment type="catalytic activity">
    <reaction evidence="2">
        <text>L-aspartyl-tRNA(Asn) + L-glutamine + ATP + H2O = L-asparaginyl-tRNA(Asn) + L-glutamate + ADP + phosphate + 2 H(+)</text>
        <dbReference type="Rhea" id="RHEA:14513"/>
        <dbReference type="Rhea" id="RHEA-COMP:9674"/>
        <dbReference type="Rhea" id="RHEA-COMP:9677"/>
        <dbReference type="ChEBI" id="CHEBI:15377"/>
        <dbReference type="ChEBI" id="CHEBI:15378"/>
        <dbReference type="ChEBI" id="CHEBI:29985"/>
        <dbReference type="ChEBI" id="CHEBI:30616"/>
        <dbReference type="ChEBI" id="CHEBI:43474"/>
        <dbReference type="ChEBI" id="CHEBI:58359"/>
        <dbReference type="ChEBI" id="CHEBI:78515"/>
        <dbReference type="ChEBI" id="CHEBI:78516"/>
        <dbReference type="ChEBI" id="CHEBI:456216"/>
    </reaction>
</comment>
<keyword evidence="3" id="KW-0808">Transferase</keyword>
<dbReference type="AlphaFoldDB" id="A0A506U262"/>
<dbReference type="GO" id="GO:0016740">
    <property type="term" value="F:transferase activity"/>
    <property type="evidence" value="ECO:0007669"/>
    <property type="project" value="UniProtKB-KW"/>
</dbReference>
<dbReference type="SUPFAM" id="SSF141000">
    <property type="entry name" value="Glu-tRNAGln amidotransferase C subunit"/>
    <property type="match status" value="1"/>
</dbReference>
<evidence type="ECO:0000313" key="4">
    <source>
        <dbReference type="Proteomes" id="UP000320314"/>
    </source>
</evidence>
<dbReference type="InterPro" id="IPR036113">
    <property type="entry name" value="Asp/Glu-ADT_sf_sub_c"/>
</dbReference>
<keyword evidence="4" id="KW-1185">Reference proteome</keyword>
<dbReference type="NCBIfam" id="TIGR00135">
    <property type="entry name" value="gatC"/>
    <property type="match status" value="1"/>
</dbReference>
<dbReference type="Pfam" id="PF02686">
    <property type="entry name" value="GatC"/>
    <property type="match status" value="1"/>
</dbReference>
<evidence type="ECO:0000256" key="2">
    <source>
        <dbReference type="HAMAP-Rule" id="MF_00122"/>
    </source>
</evidence>
<comment type="subunit">
    <text evidence="2">Heterotrimer of A, B and C subunits.</text>
</comment>
<dbReference type="EMBL" id="VHLH01000023">
    <property type="protein sequence ID" value="TPW27124.1"/>
    <property type="molecule type" value="Genomic_DNA"/>
</dbReference>
<dbReference type="InterPro" id="IPR003837">
    <property type="entry name" value="GatC"/>
</dbReference>
<reference evidence="3 4" key="1">
    <citation type="submission" date="2019-06" db="EMBL/GenBank/DDBJ databases">
        <authorList>
            <person name="Li M."/>
        </authorList>
    </citation>
    <scope>NUCLEOTIDE SEQUENCE [LARGE SCALE GENOMIC DNA]</scope>
    <source>
        <strain evidence="3 4">BGMRC6574</strain>
    </source>
</reference>
<dbReference type="PANTHER" id="PTHR15004">
    <property type="entry name" value="GLUTAMYL-TRNA(GLN) AMIDOTRANSFERASE SUBUNIT C, MITOCHONDRIAL"/>
    <property type="match status" value="1"/>
</dbReference>
<comment type="catalytic activity">
    <reaction evidence="2">
        <text>L-glutamyl-tRNA(Gln) + L-glutamine + ATP + H2O = L-glutaminyl-tRNA(Gln) + L-glutamate + ADP + phosphate + H(+)</text>
        <dbReference type="Rhea" id="RHEA:17521"/>
        <dbReference type="Rhea" id="RHEA-COMP:9681"/>
        <dbReference type="Rhea" id="RHEA-COMP:9684"/>
        <dbReference type="ChEBI" id="CHEBI:15377"/>
        <dbReference type="ChEBI" id="CHEBI:15378"/>
        <dbReference type="ChEBI" id="CHEBI:29985"/>
        <dbReference type="ChEBI" id="CHEBI:30616"/>
        <dbReference type="ChEBI" id="CHEBI:43474"/>
        <dbReference type="ChEBI" id="CHEBI:58359"/>
        <dbReference type="ChEBI" id="CHEBI:78520"/>
        <dbReference type="ChEBI" id="CHEBI:78521"/>
        <dbReference type="ChEBI" id="CHEBI:456216"/>
    </reaction>
</comment>
<dbReference type="EC" id="6.3.5.-" evidence="2"/>
<accession>A0A506U262</accession>
<evidence type="ECO:0000313" key="3">
    <source>
        <dbReference type="EMBL" id="TPW27124.1"/>
    </source>
</evidence>
<dbReference type="RefSeq" id="WP_141167368.1">
    <property type="nucleotide sequence ID" value="NZ_VHLH01000023.1"/>
</dbReference>
<dbReference type="HAMAP" id="MF_00122">
    <property type="entry name" value="GatC"/>
    <property type="match status" value="1"/>
</dbReference>
<dbReference type="GO" id="GO:0050566">
    <property type="term" value="F:asparaginyl-tRNA synthase (glutamine-hydrolyzing) activity"/>
    <property type="evidence" value="ECO:0007669"/>
    <property type="project" value="RHEA"/>
</dbReference>